<dbReference type="SUPFAM" id="SSF56655">
    <property type="entry name" value="Carbohydrate phosphatase"/>
    <property type="match status" value="1"/>
</dbReference>
<comment type="catalytic activity">
    <reaction evidence="1 8">
        <text>a myo-inositol phosphate + H2O = myo-inositol + phosphate</text>
        <dbReference type="Rhea" id="RHEA:24056"/>
        <dbReference type="ChEBI" id="CHEBI:15377"/>
        <dbReference type="ChEBI" id="CHEBI:17268"/>
        <dbReference type="ChEBI" id="CHEBI:43474"/>
        <dbReference type="ChEBI" id="CHEBI:84139"/>
        <dbReference type="EC" id="3.1.3.25"/>
    </reaction>
</comment>
<dbReference type="EC" id="3.1.3.25" evidence="8"/>
<feature type="binding site" evidence="7">
    <location>
        <position position="215"/>
    </location>
    <ligand>
        <name>Mg(2+)</name>
        <dbReference type="ChEBI" id="CHEBI:18420"/>
        <label>1</label>
        <note>catalytic</note>
    </ligand>
</feature>
<dbReference type="GO" id="GO:0046854">
    <property type="term" value="P:phosphatidylinositol phosphate biosynthetic process"/>
    <property type="evidence" value="ECO:0007669"/>
    <property type="project" value="InterPro"/>
</dbReference>
<evidence type="ECO:0000313" key="9">
    <source>
        <dbReference type="EMBL" id="QFS43510.1"/>
    </source>
</evidence>
<dbReference type="Gene3D" id="3.30.540.10">
    <property type="entry name" value="Fructose-1,6-Bisphosphatase, subunit A, domain 1"/>
    <property type="match status" value="1"/>
</dbReference>
<dbReference type="PANTHER" id="PTHR20854:SF4">
    <property type="entry name" value="INOSITOL-1-MONOPHOSPHATASE-RELATED"/>
    <property type="match status" value="1"/>
</dbReference>
<evidence type="ECO:0000256" key="7">
    <source>
        <dbReference type="PIRSR" id="PIRSR600760-2"/>
    </source>
</evidence>
<dbReference type="PRINTS" id="PR01959">
    <property type="entry name" value="SBIMPHPHTASE"/>
</dbReference>
<protein>
    <recommendedName>
        <fullName evidence="8">Inositol-1-monophosphatase</fullName>
        <ecNumber evidence="8">3.1.3.25</ecNumber>
    </recommendedName>
</protein>
<feature type="binding site" evidence="7">
    <location>
        <position position="87"/>
    </location>
    <ligand>
        <name>Mg(2+)</name>
        <dbReference type="ChEBI" id="CHEBI:18420"/>
        <label>1</label>
        <note>catalytic</note>
    </ligand>
</feature>
<evidence type="ECO:0000256" key="8">
    <source>
        <dbReference type="RuleBase" id="RU364068"/>
    </source>
</evidence>
<name>A0A5P8VT10_9NOSO</name>
<proteinExistence type="inferred from homology"/>
<dbReference type="PANTHER" id="PTHR20854">
    <property type="entry name" value="INOSITOL MONOPHOSPHATASE"/>
    <property type="match status" value="1"/>
</dbReference>
<dbReference type="InterPro" id="IPR000760">
    <property type="entry name" value="Inositol_monophosphatase-like"/>
</dbReference>
<dbReference type="AlphaFoldDB" id="A0A5P8VT10"/>
<dbReference type="GO" id="GO:0006020">
    <property type="term" value="P:inositol metabolic process"/>
    <property type="evidence" value="ECO:0007669"/>
    <property type="project" value="TreeGrafter"/>
</dbReference>
<dbReference type="GO" id="GO:0046872">
    <property type="term" value="F:metal ion binding"/>
    <property type="evidence" value="ECO:0007669"/>
    <property type="project" value="UniProtKB-KW"/>
</dbReference>
<dbReference type="GO" id="GO:0007165">
    <property type="term" value="P:signal transduction"/>
    <property type="evidence" value="ECO:0007669"/>
    <property type="project" value="TreeGrafter"/>
</dbReference>
<feature type="binding site" evidence="7">
    <location>
        <position position="90"/>
    </location>
    <ligand>
        <name>Mg(2+)</name>
        <dbReference type="ChEBI" id="CHEBI:18420"/>
        <label>2</label>
    </ligand>
</feature>
<dbReference type="CDD" id="cd01639">
    <property type="entry name" value="IMPase"/>
    <property type="match status" value="1"/>
</dbReference>
<dbReference type="InterPro" id="IPR033942">
    <property type="entry name" value="IMPase"/>
</dbReference>
<keyword evidence="6 7" id="KW-0460">Magnesium</keyword>
<reference evidence="9 10" key="1">
    <citation type="submission" date="2019-10" db="EMBL/GenBank/DDBJ databases">
        <title>Genomic and transcriptomic insights into the perfect genentic adaptation of a filamentous nitrogen-fixing cyanobacterium to rice fields.</title>
        <authorList>
            <person name="Chen Z."/>
        </authorList>
    </citation>
    <scope>NUCLEOTIDE SEQUENCE [LARGE SCALE GENOMIC DNA]</scope>
    <source>
        <strain evidence="9">CCNUC1</strain>
    </source>
</reference>
<dbReference type="Gene3D" id="3.40.190.80">
    <property type="match status" value="1"/>
</dbReference>
<comment type="cofactor">
    <cofactor evidence="2 7 8">
        <name>Mg(2+)</name>
        <dbReference type="ChEBI" id="CHEBI:18420"/>
    </cofactor>
</comment>
<dbReference type="PRINTS" id="PR00377">
    <property type="entry name" value="IMPHPHTASES"/>
</dbReference>
<dbReference type="KEGG" id="nsh:GXM_00983"/>
<comment type="similarity">
    <text evidence="3 8">Belongs to the inositol monophosphatase superfamily.</text>
</comment>
<dbReference type="PROSITE" id="PS00629">
    <property type="entry name" value="IMP_1"/>
    <property type="match status" value="1"/>
</dbReference>
<sequence length="281" mass="30495">MTNLQIFLDIATEAALTAGVVLQGYLGKLEDAIIEKGRPGDLVTAADKASEEVILEILRRHFPDHSILAEESGKLGNQENKYLWAIDPLDGTTNYAHQYPFFAVSIGLLINGVPQVGVIYDPFHNELFRAAAGLGATRNRRPIQVSVTSELNKSLLVTGFAYDRRETSDNNYAEFSHLTHLTQGVRRSGSASLDLAYVACGRVDGYWERGLSPWDIAAGIILLQEAGGKVSAYDGTPVKIESGRILATNGYIHDSLSSELLAETARSLSPTRKGGDEMNCA</sequence>
<evidence type="ECO:0000256" key="4">
    <source>
        <dbReference type="ARBA" id="ARBA00022723"/>
    </source>
</evidence>
<gene>
    <name evidence="9" type="ORF">GXM_00983</name>
</gene>
<dbReference type="EMBL" id="CP045226">
    <property type="protein sequence ID" value="QFS43510.1"/>
    <property type="molecule type" value="Genomic_DNA"/>
</dbReference>
<dbReference type="GO" id="GO:0008934">
    <property type="term" value="F:inositol monophosphate 1-phosphatase activity"/>
    <property type="evidence" value="ECO:0007669"/>
    <property type="project" value="InterPro"/>
</dbReference>
<keyword evidence="5 8" id="KW-0378">Hydrolase</keyword>
<dbReference type="InterPro" id="IPR020550">
    <property type="entry name" value="Inositol_monophosphatase_CS"/>
</dbReference>
<dbReference type="FunFam" id="3.40.190.80:FF:000002">
    <property type="entry name" value="Inositol-1-monophosphatase"/>
    <property type="match status" value="1"/>
</dbReference>
<dbReference type="Pfam" id="PF00459">
    <property type="entry name" value="Inositol_P"/>
    <property type="match status" value="1"/>
</dbReference>
<feature type="binding site" evidence="7">
    <location>
        <position position="89"/>
    </location>
    <ligand>
        <name>Mg(2+)</name>
        <dbReference type="ChEBI" id="CHEBI:18420"/>
        <label>1</label>
        <note>catalytic</note>
    </ligand>
</feature>
<evidence type="ECO:0000256" key="2">
    <source>
        <dbReference type="ARBA" id="ARBA00001946"/>
    </source>
</evidence>
<accession>A0A5P8VT10</accession>
<evidence type="ECO:0000256" key="6">
    <source>
        <dbReference type="ARBA" id="ARBA00022842"/>
    </source>
</evidence>
<dbReference type="InterPro" id="IPR022337">
    <property type="entry name" value="Inositol_monophosphatase_SuhB"/>
</dbReference>
<feature type="binding site" evidence="7">
    <location>
        <position position="70"/>
    </location>
    <ligand>
        <name>Mg(2+)</name>
        <dbReference type="ChEBI" id="CHEBI:18420"/>
        <label>1</label>
        <note>catalytic</note>
    </ligand>
</feature>
<evidence type="ECO:0000256" key="3">
    <source>
        <dbReference type="ARBA" id="ARBA00009759"/>
    </source>
</evidence>
<evidence type="ECO:0000313" key="10">
    <source>
        <dbReference type="Proteomes" id="UP000326678"/>
    </source>
</evidence>
<evidence type="ECO:0000256" key="1">
    <source>
        <dbReference type="ARBA" id="ARBA00001033"/>
    </source>
</evidence>
<organism evidence="9 10">
    <name type="scientific">Nostoc sphaeroides CCNUC1</name>
    <dbReference type="NCBI Taxonomy" id="2653204"/>
    <lineage>
        <taxon>Bacteria</taxon>
        <taxon>Bacillati</taxon>
        <taxon>Cyanobacteriota</taxon>
        <taxon>Cyanophyceae</taxon>
        <taxon>Nostocales</taxon>
        <taxon>Nostocaceae</taxon>
        <taxon>Nostoc</taxon>
    </lineage>
</organism>
<dbReference type="FunFam" id="3.30.540.10:FF:000003">
    <property type="entry name" value="Inositol-1-monophosphatase"/>
    <property type="match status" value="1"/>
</dbReference>
<evidence type="ECO:0000256" key="5">
    <source>
        <dbReference type="ARBA" id="ARBA00022801"/>
    </source>
</evidence>
<keyword evidence="10" id="KW-1185">Reference proteome</keyword>
<dbReference type="PROSITE" id="PS00630">
    <property type="entry name" value="IMP_2"/>
    <property type="match status" value="1"/>
</dbReference>
<keyword evidence="4 7" id="KW-0479">Metal-binding</keyword>
<dbReference type="RefSeq" id="WP_225892348.1">
    <property type="nucleotide sequence ID" value="NZ_CP045226.1"/>
</dbReference>
<dbReference type="Proteomes" id="UP000326678">
    <property type="component" value="Chromosome Gxm1"/>
</dbReference>
<dbReference type="InterPro" id="IPR020583">
    <property type="entry name" value="Inositol_monoP_metal-BS"/>
</dbReference>